<evidence type="ECO:0000313" key="3">
    <source>
        <dbReference type="EMBL" id="PTM52172.1"/>
    </source>
</evidence>
<dbReference type="SMART" id="SM00530">
    <property type="entry name" value="HTH_XRE"/>
    <property type="match status" value="1"/>
</dbReference>
<dbReference type="PROSITE" id="PS50943">
    <property type="entry name" value="HTH_CROC1"/>
    <property type="match status" value="1"/>
</dbReference>
<organism evidence="3 4">
    <name type="scientific">Desmospora activa DSM 45169</name>
    <dbReference type="NCBI Taxonomy" id="1121389"/>
    <lineage>
        <taxon>Bacteria</taxon>
        <taxon>Bacillati</taxon>
        <taxon>Bacillota</taxon>
        <taxon>Bacilli</taxon>
        <taxon>Bacillales</taxon>
        <taxon>Thermoactinomycetaceae</taxon>
        <taxon>Desmospora</taxon>
    </lineage>
</organism>
<dbReference type="Gene3D" id="1.10.260.40">
    <property type="entry name" value="lambda repressor-like DNA-binding domains"/>
    <property type="match status" value="1"/>
</dbReference>
<name>A0A2T4YZ09_9BACL</name>
<protein>
    <submittedName>
        <fullName evidence="3">DNA-binding XRE family transcriptional regulator</fullName>
    </submittedName>
</protein>
<dbReference type="PANTHER" id="PTHR46558">
    <property type="entry name" value="TRACRIPTIONAL REGULATORY PROTEIN-RELATED-RELATED"/>
    <property type="match status" value="1"/>
</dbReference>
<keyword evidence="4" id="KW-1185">Reference proteome</keyword>
<dbReference type="InterPro" id="IPR010982">
    <property type="entry name" value="Lambda_DNA-bd_dom_sf"/>
</dbReference>
<sequence>MLARKREEGVKITQTEIAKTLGVTRQQVNWWVTGKRTPRLETAFELADIIGCRVDDLFEYTKKRIGDGL</sequence>
<dbReference type="EMBL" id="PZZP01000006">
    <property type="protein sequence ID" value="PTM52172.1"/>
    <property type="molecule type" value="Genomic_DNA"/>
</dbReference>
<accession>A0A2T4YZ09</accession>
<dbReference type="GO" id="GO:0003677">
    <property type="term" value="F:DNA binding"/>
    <property type="evidence" value="ECO:0007669"/>
    <property type="project" value="UniProtKB-KW"/>
</dbReference>
<dbReference type="OrthoDB" id="2642285at2"/>
<dbReference type="CDD" id="cd00093">
    <property type="entry name" value="HTH_XRE"/>
    <property type="match status" value="1"/>
</dbReference>
<evidence type="ECO:0000259" key="2">
    <source>
        <dbReference type="PROSITE" id="PS50943"/>
    </source>
</evidence>
<reference evidence="3 4" key="1">
    <citation type="submission" date="2018-04" db="EMBL/GenBank/DDBJ databases">
        <title>Genomic Encyclopedia of Archaeal and Bacterial Type Strains, Phase II (KMG-II): from individual species to whole genera.</title>
        <authorList>
            <person name="Goeker M."/>
        </authorList>
    </citation>
    <scope>NUCLEOTIDE SEQUENCE [LARGE SCALE GENOMIC DNA]</scope>
    <source>
        <strain evidence="3 4">DSM 45169</strain>
    </source>
</reference>
<dbReference type="InterPro" id="IPR001387">
    <property type="entry name" value="Cro/C1-type_HTH"/>
</dbReference>
<gene>
    <name evidence="3" type="ORF">C8J48_3719</name>
</gene>
<dbReference type="Pfam" id="PF01381">
    <property type="entry name" value="HTH_3"/>
    <property type="match status" value="1"/>
</dbReference>
<dbReference type="SUPFAM" id="SSF47413">
    <property type="entry name" value="lambda repressor-like DNA-binding domains"/>
    <property type="match status" value="1"/>
</dbReference>
<feature type="domain" description="HTH cro/C1-type" evidence="2">
    <location>
        <begin position="11"/>
        <end position="57"/>
    </location>
</feature>
<dbReference type="Proteomes" id="UP000241639">
    <property type="component" value="Unassembled WGS sequence"/>
</dbReference>
<proteinExistence type="predicted"/>
<evidence type="ECO:0000313" key="4">
    <source>
        <dbReference type="Proteomes" id="UP000241639"/>
    </source>
</evidence>
<comment type="caution">
    <text evidence="3">The sequence shown here is derived from an EMBL/GenBank/DDBJ whole genome shotgun (WGS) entry which is preliminary data.</text>
</comment>
<evidence type="ECO:0000256" key="1">
    <source>
        <dbReference type="ARBA" id="ARBA00023125"/>
    </source>
</evidence>
<keyword evidence="1 3" id="KW-0238">DNA-binding</keyword>
<dbReference type="PANTHER" id="PTHR46558:SF4">
    <property type="entry name" value="DNA-BIDING PHAGE PROTEIN"/>
    <property type="match status" value="1"/>
</dbReference>
<dbReference type="AlphaFoldDB" id="A0A2T4YZ09"/>